<dbReference type="PANTHER" id="PTHR47332:SF6">
    <property type="entry name" value="SET DOMAIN-CONTAINING PROTEIN"/>
    <property type="match status" value="1"/>
</dbReference>
<dbReference type="AlphaFoldDB" id="A0AAD5RYM5"/>
<name>A0AAD5RYM5_9PEZI</name>
<dbReference type="PANTHER" id="PTHR47332">
    <property type="entry name" value="SET DOMAIN-CONTAINING PROTEIN 5"/>
    <property type="match status" value="1"/>
</dbReference>
<gene>
    <name evidence="1" type="ORF">MKZ38_002626</name>
</gene>
<sequence length="578" mass="63738">MVHILIQRRLTGEKSAYAEHIHRCIQAIDVHRHRRQVVSYLDMFFFTLLEQRILTTYLYNVLPILESTSVEEAGHTGRGSLHNLFPGMSADEVRTLFALLIQTKLIPVPRDVPGCPWALRHGARMAFLAYVASGTDTENASIKRYHELNNPRRVQMNQTDWAVSLKSEVGLMTLRDSPCLHFGIFQRIGDPTTSYLESLGTPLRLSKTMAPPIPLLYICEGIGSAANLGKGSVFQAGMTGVVIQEKLHHSAKIFAAFKTARQGVLRQPRGLVLWTVLAFPGLATPSPGTMIRSPLDLQIPDTEDTSRDFLLANSSSGLGKGQPTISLLLGRLRIRPYIIETEVHCTLALPFCSIVAPSHHSGDGVGATNLANNIYIGVEMGGDLGDCLVPGLLDQACSAATYLPNTIDPAQESEEPKANATWSHTSPCFQNGEEEYCVFTSSSFAGNRGISIVTTPKHAEDMIHLPAFQHSLDFQHLNADIDLEPHFRVEMIPGKGFGLVANRSINRGDRILGNTASTMLDYEAFEAIRGEDVERPQVAMVKNLRTKHRERYMNLSTHGEEAGGYEKRVAELMSTNAF</sequence>
<organism evidence="1 2">
    <name type="scientific">Zalerion maritima</name>
    <dbReference type="NCBI Taxonomy" id="339359"/>
    <lineage>
        <taxon>Eukaryota</taxon>
        <taxon>Fungi</taxon>
        <taxon>Dikarya</taxon>
        <taxon>Ascomycota</taxon>
        <taxon>Pezizomycotina</taxon>
        <taxon>Sordariomycetes</taxon>
        <taxon>Lulworthiomycetidae</taxon>
        <taxon>Lulworthiales</taxon>
        <taxon>Lulworthiaceae</taxon>
        <taxon>Zalerion</taxon>
    </lineage>
</organism>
<dbReference type="Proteomes" id="UP001201980">
    <property type="component" value="Unassembled WGS sequence"/>
</dbReference>
<dbReference type="EMBL" id="JAKWBI020000017">
    <property type="protein sequence ID" value="KAJ2906201.1"/>
    <property type="molecule type" value="Genomic_DNA"/>
</dbReference>
<reference evidence="1" key="1">
    <citation type="submission" date="2022-07" db="EMBL/GenBank/DDBJ databases">
        <title>Draft genome sequence of Zalerion maritima ATCC 34329, a (micro)plastics degrading marine fungus.</title>
        <authorList>
            <person name="Paco A."/>
            <person name="Goncalves M.F.M."/>
            <person name="Rocha-Santos T.A.P."/>
            <person name="Alves A."/>
        </authorList>
    </citation>
    <scope>NUCLEOTIDE SEQUENCE</scope>
    <source>
        <strain evidence="1">ATCC 34329</strain>
    </source>
</reference>
<proteinExistence type="predicted"/>
<dbReference type="InterPro" id="IPR053185">
    <property type="entry name" value="SET_domain_protein"/>
</dbReference>
<evidence type="ECO:0000313" key="1">
    <source>
        <dbReference type="EMBL" id="KAJ2906201.1"/>
    </source>
</evidence>
<accession>A0AAD5RYM5</accession>
<evidence type="ECO:0000313" key="2">
    <source>
        <dbReference type="Proteomes" id="UP001201980"/>
    </source>
</evidence>
<protein>
    <submittedName>
        <fullName evidence="1">Uncharacterized protein</fullName>
    </submittedName>
</protein>
<keyword evidence="2" id="KW-1185">Reference proteome</keyword>
<comment type="caution">
    <text evidence="1">The sequence shown here is derived from an EMBL/GenBank/DDBJ whole genome shotgun (WGS) entry which is preliminary data.</text>
</comment>